<feature type="compositionally biased region" description="Basic and acidic residues" evidence="1">
    <location>
        <begin position="20"/>
        <end position="34"/>
    </location>
</feature>
<organism evidence="3 4">
    <name type="scientific">Chryseobacterium zhengzhouense</name>
    <dbReference type="NCBI Taxonomy" id="1636086"/>
    <lineage>
        <taxon>Bacteria</taxon>
        <taxon>Pseudomonadati</taxon>
        <taxon>Bacteroidota</taxon>
        <taxon>Flavobacteriia</taxon>
        <taxon>Flavobacteriales</taxon>
        <taxon>Weeksellaceae</taxon>
        <taxon>Chryseobacterium group</taxon>
        <taxon>Chryseobacterium</taxon>
    </lineage>
</organism>
<keyword evidence="4" id="KW-1185">Reference proteome</keyword>
<dbReference type="Proteomes" id="UP001596550">
    <property type="component" value="Unassembled WGS sequence"/>
</dbReference>
<evidence type="ECO:0000256" key="1">
    <source>
        <dbReference type="SAM" id="MobiDB-lite"/>
    </source>
</evidence>
<evidence type="ECO:0000313" key="4">
    <source>
        <dbReference type="Proteomes" id="UP001596550"/>
    </source>
</evidence>
<protein>
    <submittedName>
        <fullName evidence="3">GH-E family nuclease</fullName>
    </submittedName>
</protein>
<sequence length="34" mass="4133">MSGVKSYEEFLSEYNNENNYHPEDPKENMSHRQE</sequence>
<dbReference type="Pfam" id="PF14410">
    <property type="entry name" value="GH-E"/>
    <property type="match status" value="1"/>
</dbReference>
<name>A0ABW2M403_9FLAO</name>
<reference evidence="4" key="1">
    <citation type="journal article" date="2019" name="Int. J. Syst. Evol. Microbiol.">
        <title>The Global Catalogue of Microorganisms (GCM) 10K type strain sequencing project: providing services to taxonomists for standard genome sequencing and annotation.</title>
        <authorList>
            <consortium name="The Broad Institute Genomics Platform"/>
            <consortium name="The Broad Institute Genome Sequencing Center for Infectious Disease"/>
            <person name="Wu L."/>
            <person name="Ma J."/>
        </authorList>
    </citation>
    <scope>NUCLEOTIDE SEQUENCE [LARGE SCALE GENOMIC DNA]</scope>
    <source>
        <strain evidence="4">CCUG 54781</strain>
    </source>
</reference>
<evidence type="ECO:0000259" key="2">
    <source>
        <dbReference type="Pfam" id="PF14410"/>
    </source>
</evidence>
<dbReference type="InterPro" id="IPR026835">
    <property type="entry name" value="YqcG_C"/>
</dbReference>
<feature type="domain" description="Toxin YqcG C-terminal" evidence="2">
    <location>
        <begin position="3"/>
        <end position="34"/>
    </location>
</feature>
<feature type="region of interest" description="Disordered" evidence="1">
    <location>
        <begin position="1"/>
        <end position="34"/>
    </location>
</feature>
<gene>
    <name evidence="3" type="ORF">ACFQO9_17295</name>
</gene>
<proteinExistence type="predicted"/>
<accession>A0ABW2M403</accession>
<evidence type="ECO:0000313" key="3">
    <source>
        <dbReference type="EMBL" id="MFC7348476.1"/>
    </source>
</evidence>
<comment type="caution">
    <text evidence="3">The sequence shown here is derived from an EMBL/GenBank/DDBJ whole genome shotgun (WGS) entry which is preliminary data.</text>
</comment>
<dbReference type="EMBL" id="JBHTCR010000010">
    <property type="protein sequence ID" value="MFC7348476.1"/>
    <property type="molecule type" value="Genomic_DNA"/>
</dbReference>
<dbReference type="RefSeq" id="WP_378182253.1">
    <property type="nucleotide sequence ID" value="NZ_JBHTCR010000010.1"/>
</dbReference>